<dbReference type="Proteomes" id="UP001156666">
    <property type="component" value="Unassembled WGS sequence"/>
</dbReference>
<accession>A0AA37SRY5</accession>
<keyword evidence="1" id="KW-0472">Membrane</keyword>
<feature type="transmembrane region" description="Helical" evidence="1">
    <location>
        <begin position="12"/>
        <end position="29"/>
    </location>
</feature>
<organism evidence="2 3">
    <name type="scientific">Portibacter lacus</name>
    <dbReference type="NCBI Taxonomy" id="1099794"/>
    <lineage>
        <taxon>Bacteria</taxon>
        <taxon>Pseudomonadati</taxon>
        <taxon>Bacteroidota</taxon>
        <taxon>Saprospiria</taxon>
        <taxon>Saprospirales</taxon>
        <taxon>Haliscomenobacteraceae</taxon>
        <taxon>Portibacter</taxon>
    </lineage>
</organism>
<comment type="caution">
    <text evidence="2">The sequence shown here is derived from an EMBL/GenBank/DDBJ whole genome shotgun (WGS) entry which is preliminary data.</text>
</comment>
<reference evidence="2" key="1">
    <citation type="journal article" date="2014" name="Int. J. Syst. Evol. Microbiol.">
        <title>Complete genome sequence of Corynebacterium casei LMG S-19264T (=DSM 44701T), isolated from a smear-ripened cheese.</title>
        <authorList>
            <consortium name="US DOE Joint Genome Institute (JGI-PGF)"/>
            <person name="Walter F."/>
            <person name="Albersmeier A."/>
            <person name="Kalinowski J."/>
            <person name="Ruckert C."/>
        </authorList>
    </citation>
    <scope>NUCLEOTIDE SEQUENCE</scope>
    <source>
        <strain evidence="2">NBRC 108769</strain>
    </source>
</reference>
<gene>
    <name evidence="2" type="ORF">GCM10007940_30900</name>
</gene>
<name>A0AA37SRY5_9BACT</name>
<sequence>MATKYKKRKIALITLMVVILSLIIIRLLLPSIVKNQVNKRLAEIDGYQGSISEVDLHLYRGAAKIFDFNIDKYNEKQLEPFINVPASEFSIEWKSLFKGAIVGEMTLFSPALNIDITSSGEAEQTGMEIDWVDLVKDLTPIRINTFRIENAQLDVDFPASEKPDFDFDMKEIDVLITNISNVEDKSHALPSDIKITSKISNYYGNLDVTAKANMLKEIPDMDMNMTLEGLRLESLNAFLTYYAGMDFESGTMNLYSEVALKDKAFEGYIKPTLHDPVIFEAKEEDRSLWQAAKELVTEGVQEIFENQKIEQTAAKIPISGTIEGASVNYWQAFVTNLRNAYIEALKNQLDNTIAFGEVAEK</sequence>
<dbReference type="Pfam" id="PF05359">
    <property type="entry name" value="DUF748"/>
    <property type="match status" value="1"/>
</dbReference>
<evidence type="ECO:0000313" key="2">
    <source>
        <dbReference type="EMBL" id="GLR18474.1"/>
    </source>
</evidence>
<reference evidence="2" key="2">
    <citation type="submission" date="2023-01" db="EMBL/GenBank/DDBJ databases">
        <title>Draft genome sequence of Portibacter lacus strain NBRC 108769.</title>
        <authorList>
            <person name="Sun Q."/>
            <person name="Mori K."/>
        </authorList>
    </citation>
    <scope>NUCLEOTIDE SEQUENCE</scope>
    <source>
        <strain evidence="2">NBRC 108769</strain>
    </source>
</reference>
<dbReference type="AlphaFoldDB" id="A0AA37SRY5"/>
<protein>
    <recommendedName>
        <fullName evidence="4">DUF748 domain-containing protein</fullName>
    </recommendedName>
</protein>
<evidence type="ECO:0000256" key="1">
    <source>
        <dbReference type="SAM" id="Phobius"/>
    </source>
</evidence>
<evidence type="ECO:0008006" key="4">
    <source>
        <dbReference type="Google" id="ProtNLM"/>
    </source>
</evidence>
<evidence type="ECO:0000313" key="3">
    <source>
        <dbReference type="Proteomes" id="UP001156666"/>
    </source>
</evidence>
<proteinExistence type="predicted"/>
<keyword evidence="1" id="KW-1133">Transmembrane helix</keyword>
<dbReference type="RefSeq" id="WP_235295228.1">
    <property type="nucleotide sequence ID" value="NZ_BSOH01000021.1"/>
</dbReference>
<keyword evidence="3" id="KW-1185">Reference proteome</keyword>
<keyword evidence="1" id="KW-0812">Transmembrane</keyword>
<dbReference type="EMBL" id="BSOH01000021">
    <property type="protein sequence ID" value="GLR18474.1"/>
    <property type="molecule type" value="Genomic_DNA"/>
</dbReference>
<dbReference type="InterPro" id="IPR008023">
    <property type="entry name" value="DUF748"/>
</dbReference>